<feature type="domain" description="Glyoxalase-like" evidence="1">
    <location>
        <begin position="9"/>
        <end position="51"/>
    </location>
</feature>
<gene>
    <name evidence="2" type="ORF">DXG03_002994</name>
</gene>
<proteinExistence type="predicted"/>
<organism evidence="2 3">
    <name type="scientific">Asterophora parasitica</name>
    <dbReference type="NCBI Taxonomy" id="117018"/>
    <lineage>
        <taxon>Eukaryota</taxon>
        <taxon>Fungi</taxon>
        <taxon>Dikarya</taxon>
        <taxon>Basidiomycota</taxon>
        <taxon>Agaricomycotina</taxon>
        <taxon>Agaricomycetes</taxon>
        <taxon>Agaricomycetidae</taxon>
        <taxon>Agaricales</taxon>
        <taxon>Tricholomatineae</taxon>
        <taxon>Lyophyllaceae</taxon>
        <taxon>Asterophora</taxon>
    </lineage>
</organism>
<reference evidence="2" key="1">
    <citation type="submission" date="2020-07" db="EMBL/GenBank/DDBJ databases">
        <authorList>
            <person name="Nieuwenhuis M."/>
            <person name="Van De Peppel L.J.J."/>
        </authorList>
    </citation>
    <scope>NUCLEOTIDE SEQUENCE</scope>
    <source>
        <strain evidence="2">AP01</strain>
        <tissue evidence="2">Mycelium</tissue>
    </source>
</reference>
<dbReference type="PANTHER" id="PTHR40265:SF1">
    <property type="entry name" value="GLYOXALASE-LIKE DOMAIN-CONTAINING PROTEIN"/>
    <property type="match status" value="1"/>
</dbReference>
<feature type="domain" description="Glyoxalase-like" evidence="1">
    <location>
        <begin position="76"/>
        <end position="224"/>
    </location>
</feature>
<dbReference type="PANTHER" id="PTHR40265">
    <property type="entry name" value="BLL2707 PROTEIN"/>
    <property type="match status" value="1"/>
</dbReference>
<accession>A0A9P7G3T9</accession>
<reference evidence="2" key="2">
    <citation type="submission" date="2021-10" db="EMBL/GenBank/DDBJ databases">
        <title>Phylogenomics reveals ancestral predisposition of the termite-cultivated fungus Termitomyces towards a domesticated lifestyle.</title>
        <authorList>
            <person name="Auxier B."/>
            <person name="Grum-Grzhimaylo A."/>
            <person name="Cardenas M.E."/>
            <person name="Lodge J.D."/>
            <person name="Laessoe T."/>
            <person name="Pedersen O."/>
            <person name="Smith M.E."/>
            <person name="Kuyper T.W."/>
            <person name="Franco-Molano E.A."/>
            <person name="Baroni T.J."/>
            <person name="Aanen D.K."/>
        </authorList>
    </citation>
    <scope>NUCLEOTIDE SEQUENCE</scope>
    <source>
        <strain evidence="2">AP01</strain>
        <tissue evidence="2">Mycelium</tissue>
    </source>
</reference>
<dbReference type="Pfam" id="PF13468">
    <property type="entry name" value="Glyoxalase_3"/>
    <property type="match status" value="2"/>
</dbReference>
<dbReference type="OrthoDB" id="408973at2759"/>
<sequence>MSSTNTKTLDHIVHLTPPGSVEATSEQFRNLGFNVVPGGTHADGLTANALVASDLHSIQAGPFITLRCPFSLVQILADGVYLELISFTHPSSYYPPGSAERKARDSHTWASKAPGWIDFAFLGNGSLTTRISDVINERAKRDGSGAVYSSESAGGRRRPDGKVLKWVISAPSLVGSAPRGTLPFFCGDVTPRDWRVPTEPPSNTEHPSTTQGIAYIVILAPTQELQSISRQLTSVIGNPPVASTETEITWHLDALHAKHGPSLVLRSPSDRSETAFVREEGVGIFEVAFAVKDSRREGSDDTPYGKVIWVPA</sequence>
<evidence type="ECO:0000313" key="3">
    <source>
        <dbReference type="Proteomes" id="UP000775547"/>
    </source>
</evidence>
<dbReference type="InterPro" id="IPR029068">
    <property type="entry name" value="Glyas_Bleomycin-R_OHBP_Dase"/>
</dbReference>
<comment type="caution">
    <text evidence="2">The sequence shown here is derived from an EMBL/GenBank/DDBJ whole genome shotgun (WGS) entry which is preliminary data.</text>
</comment>
<dbReference type="Proteomes" id="UP000775547">
    <property type="component" value="Unassembled WGS sequence"/>
</dbReference>
<dbReference type="EMBL" id="JABCKV010000195">
    <property type="protein sequence ID" value="KAG5642319.1"/>
    <property type="molecule type" value="Genomic_DNA"/>
</dbReference>
<name>A0A9P7G3T9_9AGAR</name>
<dbReference type="AlphaFoldDB" id="A0A9P7G3T9"/>
<dbReference type="Gene3D" id="3.10.180.10">
    <property type="entry name" value="2,3-Dihydroxybiphenyl 1,2-Dioxygenase, domain 1"/>
    <property type="match status" value="2"/>
</dbReference>
<evidence type="ECO:0000313" key="2">
    <source>
        <dbReference type="EMBL" id="KAG5642319.1"/>
    </source>
</evidence>
<evidence type="ECO:0000259" key="1">
    <source>
        <dbReference type="Pfam" id="PF13468"/>
    </source>
</evidence>
<dbReference type="InterPro" id="IPR025870">
    <property type="entry name" value="Glyoxalase-like_dom"/>
</dbReference>
<protein>
    <recommendedName>
        <fullName evidence="1">Glyoxalase-like domain-containing protein</fullName>
    </recommendedName>
</protein>
<keyword evidence="3" id="KW-1185">Reference proteome</keyword>